<name>A0A6N0NXB8_9CREN</name>
<dbReference type="RefSeq" id="WP_174632326.1">
    <property type="nucleotide sequence ID" value="NZ_CP049074.1"/>
</dbReference>
<gene>
    <name evidence="3" type="ORF">GWK48_11285</name>
</gene>
<dbReference type="OrthoDB" id="42244at2157"/>
<evidence type="ECO:0000259" key="1">
    <source>
        <dbReference type="Pfam" id="PF08378"/>
    </source>
</evidence>
<dbReference type="Pfam" id="PF09848">
    <property type="entry name" value="SLFN-g3_helicase"/>
    <property type="match status" value="1"/>
</dbReference>
<dbReference type="Pfam" id="PF08378">
    <property type="entry name" value="NERD"/>
    <property type="match status" value="1"/>
</dbReference>
<evidence type="ECO:0000313" key="4">
    <source>
        <dbReference type="Proteomes" id="UP000509301"/>
    </source>
</evidence>
<reference evidence="3 4" key="1">
    <citation type="submission" date="2020-02" db="EMBL/GenBank/DDBJ databases">
        <title>Comparative genome analysis reveals the metabolism and evolution of the thermophilic archaeal genus Metallosphaera.</title>
        <authorList>
            <person name="Jiang C."/>
        </authorList>
    </citation>
    <scope>NUCLEOTIDE SEQUENCE [LARGE SCALE GENOMIC DNA]</scope>
    <source>
        <strain evidence="3 4">Ric-A</strain>
    </source>
</reference>
<dbReference type="EMBL" id="CP049074">
    <property type="protein sequence ID" value="QKR00887.1"/>
    <property type="molecule type" value="Genomic_DNA"/>
</dbReference>
<dbReference type="InterPro" id="IPR011528">
    <property type="entry name" value="NERD"/>
</dbReference>
<dbReference type="KEGG" id="mten:GWK48_11285"/>
<dbReference type="AlphaFoldDB" id="A0A6N0NXB8"/>
<dbReference type="InterPro" id="IPR027417">
    <property type="entry name" value="P-loop_NTPase"/>
</dbReference>
<sequence>MSITQLPLVLNTPREIDVQTHLNYLKEGYVNTLSEQPKPELVITWRDTLKLLKQLDVDMPAVLEYPLIGGDRADLIFVADNRGIVVELKDWKGDLKVIDDLFVQVGNELRINPCYQVRNYVNKLNYFHSSGLQFDGYVMFYNGKEQVEGLDQCKVIQSHDELREIVRGLGDSNPSSLEKLLRGKFYVSETLVRLIERKEKDLIQNATNVLLASGFGLTESQLLLVREIKEVLDELKRGKDVDKTYLIRGSSGSGKTLVALVLLMEGLKRQVRTVLGYKNNRLLNTLRIALDEVGGAIQFYSTGYGKGVAEEKYDQDVDFLIFDEAQRMRLDNIRIAMQRGKVRVFFYDDNQMLLNLEEGTRENFLKVGKGVEERELTSVFREDESYVEWVKNLLGGNQVRFPAHTKVKFQVVEDITTMLRELKMRKEEGSKIALVCAFTESPGDEENPESCCNVRIGYPICKSCDKKVEVSDLDIYKGVDLKSVVGKDKIYWLMNAKTEYPHYWRTGGGIDRCASVYGVQGFEAEYVGVVWGRDLVWRGGQWVVNPDPITDYVGGNKSLEKTARRDKGRALQLLRNRYYVMLTRGIKGVYVFAEDEETGKLLQGLV</sequence>
<dbReference type="Proteomes" id="UP000509301">
    <property type="component" value="Chromosome"/>
</dbReference>
<protein>
    <submittedName>
        <fullName evidence="3">DUF2075 domain-containing protein</fullName>
    </submittedName>
</protein>
<evidence type="ECO:0000259" key="2">
    <source>
        <dbReference type="Pfam" id="PF09848"/>
    </source>
</evidence>
<accession>A0A6N0NXB8</accession>
<feature type="domain" description="NERD" evidence="1">
    <location>
        <begin position="50"/>
        <end position="140"/>
    </location>
</feature>
<dbReference type="GeneID" id="55642534"/>
<dbReference type="Gene3D" id="3.40.50.300">
    <property type="entry name" value="P-loop containing nucleotide triphosphate hydrolases"/>
    <property type="match status" value="1"/>
</dbReference>
<dbReference type="SUPFAM" id="SSF52540">
    <property type="entry name" value="P-loop containing nucleoside triphosphate hydrolases"/>
    <property type="match status" value="1"/>
</dbReference>
<evidence type="ECO:0000313" key="3">
    <source>
        <dbReference type="EMBL" id="QKR00887.1"/>
    </source>
</evidence>
<feature type="domain" description="Schlafen group 3-like DNA/RNA helicase" evidence="2">
    <location>
        <begin position="243"/>
        <end position="595"/>
    </location>
</feature>
<dbReference type="InterPro" id="IPR018647">
    <property type="entry name" value="SLFN_3-like_DNA/RNA_helicase"/>
</dbReference>
<keyword evidence="4" id="KW-1185">Reference proteome</keyword>
<proteinExistence type="predicted"/>
<organism evidence="3 4">
    <name type="scientific">Metallosphaera tengchongensis</name>
    <dbReference type="NCBI Taxonomy" id="1532350"/>
    <lineage>
        <taxon>Archaea</taxon>
        <taxon>Thermoproteota</taxon>
        <taxon>Thermoprotei</taxon>
        <taxon>Sulfolobales</taxon>
        <taxon>Sulfolobaceae</taxon>
        <taxon>Metallosphaera</taxon>
    </lineage>
</organism>